<dbReference type="InterPro" id="IPR002913">
    <property type="entry name" value="START_lipid-bd_dom"/>
</dbReference>
<dbReference type="Gene3D" id="3.80.10.10">
    <property type="entry name" value="Ribonuclease Inhibitor"/>
    <property type="match status" value="1"/>
</dbReference>
<dbReference type="SUPFAM" id="SSF55961">
    <property type="entry name" value="Bet v1-like"/>
    <property type="match status" value="1"/>
</dbReference>
<dbReference type="Pfam" id="PF08263">
    <property type="entry name" value="LRRNT_2"/>
    <property type="match status" value="1"/>
</dbReference>
<evidence type="ECO:0000313" key="4">
    <source>
        <dbReference type="EMBL" id="KAK7290620.1"/>
    </source>
</evidence>
<dbReference type="AlphaFoldDB" id="A0AAN9J1S5"/>
<dbReference type="InterPro" id="IPR042160">
    <property type="entry name" value="HD-Zip_IV"/>
</dbReference>
<keyword evidence="2" id="KW-0677">Repeat</keyword>
<dbReference type="InterPro" id="IPR032675">
    <property type="entry name" value="LRR_dom_sf"/>
</dbReference>
<dbReference type="Proteomes" id="UP001372338">
    <property type="component" value="Unassembled WGS sequence"/>
</dbReference>
<evidence type="ECO:0000259" key="3">
    <source>
        <dbReference type="PROSITE" id="PS50848"/>
    </source>
</evidence>
<evidence type="ECO:0000256" key="1">
    <source>
        <dbReference type="ARBA" id="ARBA00022614"/>
    </source>
</evidence>
<organism evidence="4 5">
    <name type="scientific">Crotalaria pallida</name>
    <name type="common">Smooth rattlebox</name>
    <name type="synonym">Crotalaria striata</name>
    <dbReference type="NCBI Taxonomy" id="3830"/>
    <lineage>
        <taxon>Eukaryota</taxon>
        <taxon>Viridiplantae</taxon>
        <taxon>Streptophyta</taxon>
        <taxon>Embryophyta</taxon>
        <taxon>Tracheophyta</taxon>
        <taxon>Spermatophyta</taxon>
        <taxon>Magnoliopsida</taxon>
        <taxon>eudicotyledons</taxon>
        <taxon>Gunneridae</taxon>
        <taxon>Pentapetalae</taxon>
        <taxon>rosids</taxon>
        <taxon>fabids</taxon>
        <taxon>Fabales</taxon>
        <taxon>Fabaceae</taxon>
        <taxon>Papilionoideae</taxon>
        <taxon>50 kb inversion clade</taxon>
        <taxon>genistoids sensu lato</taxon>
        <taxon>core genistoids</taxon>
        <taxon>Crotalarieae</taxon>
        <taxon>Crotalaria</taxon>
    </lineage>
</organism>
<sequence length="255" mass="29005">MRLNQDVLTKIVPINENQDVSFGTCTHKSQNFSSNVNDLKALTGFSDRLESATLDWNNTISPNYCTWSGVTCDGLPPRVVQLDLASRRLGGKVCESLAGLDQPRVLNLSQNFLSGFLPDKLFHLENLEMYADMHVLSPFVSSGKFYILRYCEKFEKDVWVITNVSFDYSKEAILPARSWRFPSGCLIPAMRTGFWFTEVTWIKHVEVGDNIQVNSICKDVVSTGIAYGAERWLFEIQRICVKLFTFSPYFKPSID</sequence>
<accession>A0AAN9J1S5</accession>
<keyword evidence="5" id="KW-1185">Reference proteome</keyword>
<keyword evidence="1" id="KW-0433">Leucine-rich repeat</keyword>
<dbReference type="GO" id="GO:0008289">
    <property type="term" value="F:lipid binding"/>
    <property type="evidence" value="ECO:0007669"/>
    <property type="project" value="InterPro"/>
</dbReference>
<evidence type="ECO:0000313" key="5">
    <source>
        <dbReference type="Proteomes" id="UP001372338"/>
    </source>
</evidence>
<protein>
    <recommendedName>
        <fullName evidence="3">START domain-containing protein</fullName>
    </recommendedName>
</protein>
<dbReference type="EMBL" id="JAYWIO010000001">
    <property type="protein sequence ID" value="KAK7290620.1"/>
    <property type="molecule type" value="Genomic_DNA"/>
</dbReference>
<dbReference type="SUPFAM" id="SSF52058">
    <property type="entry name" value="L domain-like"/>
    <property type="match status" value="1"/>
</dbReference>
<name>A0AAN9J1S5_CROPI</name>
<feature type="domain" description="START" evidence="3">
    <location>
        <begin position="135"/>
        <end position="245"/>
    </location>
</feature>
<dbReference type="PANTHER" id="PTHR45654:SF9">
    <property type="entry name" value="HOMEOBOX-LEUCINE ZIPPER PROTEIN HDG10-RELATED"/>
    <property type="match status" value="1"/>
</dbReference>
<reference evidence="4 5" key="1">
    <citation type="submission" date="2024-01" db="EMBL/GenBank/DDBJ databases">
        <title>The genomes of 5 underutilized Papilionoideae crops provide insights into root nodulation and disease resistanc.</title>
        <authorList>
            <person name="Yuan L."/>
        </authorList>
    </citation>
    <scope>NUCLEOTIDE SEQUENCE [LARGE SCALE GENOMIC DNA]</scope>
    <source>
        <strain evidence="4">ZHUSHIDOU_FW_LH</strain>
        <tissue evidence="4">Leaf</tissue>
    </source>
</reference>
<comment type="caution">
    <text evidence="4">The sequence shown here is derived from an EMBL/GenBank/DDBJ whole genome shotgun (WGS) entry which is preliminary data.</text>
</comment>
<proteinExistence type="predicted"/>
<evidence type="ECO:0000256" key="2">
    <source>
        <dbReference type="ARBA" id="ARBA00022737"/>
    </source>
</evidence>
<dbReference type="InterPro" id="IPR013210">
    <property type="entry name" value="LRR_N_plant-typ"/>
</dbReference>
<dbReference type="Pfam" id="PF01852">
    <property type="entry name" value="START"/>
    <property type="match status" value="1"/>
</dbReference>
<gene>
    <name evidence="4" type="ORF">RIF29_05171</name>
</gene>
<dbReference type="PANTHER" id="PTHR45654">
    <property type="entry name" value="HOMEOBOX-LEUCINE ZIPPER PROTEIN MERISTEM L1"/>
    <property type="match status" value="1"/>
</dbReference>
<dbReference type="GO" id="GO:0003677">
    <property type="term" value="F:DNA binding"/>
    <property type="evidence" value="ECO:0007669"/>
    <property type="project" value="UniProtKB-KW"/>
</dbReference>
<dbReference type="PROSITE" id="PS50848">
    <property type="entry name" value="START"/>
    <property type="match status" value="1"/>
</dbReference>